<dbReference type="PANTHER" id="PTHR43095">
    <property type="entry name" value="SUGAR KINASE"/>
    <property type="match status" value="1"/>
</dbReference>
<reference evidence="6" key="1">
    <citation type="journal article" date="2019" name="PLoS Negl. Trop. Dis.">
        <title>Revisiting the worldwide diversity of Leptospira species in the environment.</title>
        <authorList>
            <person name="Vincent A.T."/>
            <person name="Schiettekatte O."/>
            <person name="Bourhy P."/>
            <person name="Veyrier F.J."/>
            <person name="Picardeau M."/>
        </authorList>
    </citation>
    <scope>NUCLEOTIDE SEQUENCE [LARGE SCALE GENOMIC DNA]</scope>
    <source>
        <strain evidence="6">SSW15</strain>
    </source>
</reference>
<name>A0A4R9GHR9_9LEPT</name>
<protein>
    <submittedName>
        <fullName evidence="6">Carbohydrate kinase</fullName>
    </submittedName>
</protein>
<dbReference type="PIRSF" id="PIRSF000538">
    <property type="entry name" value="GlpK"/>
    <property type="match status" value="1"/>
</dbReference>
<dbReference type="InterPro" id="IPR018484">
    <property type="entry name" value="FGGY_N"/>
</dbReference>
<dbReference type="GO" id="GO:0016301">
    <property type="term" value="F:kinase activity"/>
    <property type="evidence" value="ECO:0007669"/>
    <property type="project" value="UniProtKB-KW"/>
</dbReference>
<dbReference type="Pfam" id="PF02782">
    <property type="entry name" value="FGGY_C"/>
    <property type="match status" value="1"/>
</dbReference>
<proteinExistence type="inferred from homology"/>
<organism evidence="6 7">
    <name type="scientific">Leptospira fletcheri</name>
    <dbReference type="NCBI Taxonomy" id="2484981"/>
    <lineage>
        <taxon>Bacteria</taxon>
        <taxon>Pseudomonadati</taxon>
        <taxon>Spirochaetota</taxon>
        <taxon>Spirochaetia</taxon>
        <taxon>Leptospirales</taxon>
        <taxon>Leptospiraceae</taxon>
        <taxon>Leptospira</taxon>
    </lineage>
</organism>
<dbReference type="Proteomes" id="UP000298458">
    <property type="component" value="Unassembled WGS sequence"/>
</dbReference>
<keyword evidence="3 6" id="KW-0418">Kinase</keyword>
<keyword evidence="7" id="KW-1185">Reference proteome</keyword>
<dbReference type="EMBL" id="RQET01000004">
    <property type="protein sequence ID" value="TGK12304.1"/>
    <property type="molecule type" value="Genomic_DNA"/>
</dbReference>
<evidence type="ECO:0000259" key="4">
    <source>
        <dbReference type="Pfam" id="PF00370"/>
    </source>
</evidence>
<dbReference type="InterPro" id="IPR018485">
    <property type="entry name" value="FGGY_C"/>
</dbReference>
<dbReference type="SUPFAM" id="SSF53067">
    <property type="entry name" value="Actin-like ATPase domain"/>
    <property type="match status" value="2"/>
</dbReference>
<dbReference type="Pfam" id="PF00370">
    <property type="entry name" value="FGGY_N"/>
    <property type="match status" value="1"/>
</dbReference>
<comment type="caution">
    <text evidence="6">The sequence shown here is derived from an EMBL/GenBank/DDBJ whole genome shotgun (WGS) entry which is preliminary data.</text>
</comment>
<comment type="similarity">
    <text evidence="1">Belongs to the FGGY kinase family.</text>
</comment>
<feature type="domain" description="Carbohydrate kinase FGGY N-terminal" evidence="4">
    <location>
        <begin position="10"/>
        <end position="263"/>
    </location>
</feature>
<sequence length="536" mass="59027">MAKDPSTLHILTYDIGTTGIKTCLFEVSEKLKLLHSVGAEYDLTILEDGGIEQDVSDWWRAMCDTTRRLLADLKWEKGNIDGISFCSQMQGLVLVDKQLNPVRPAMSYMDRRAKEEMRKGIESGFKIEGLNAFKLLRSLQVTGAVAASVKDPLWKYKWVEAKEPQVFRSVYKWLDVKEYLIARSSGRAIMTPDSAFVTFLFDSRPGKGHWHEGLCKMFGVNPDHLPEVVPSTMKVGGLTALAAGDLGLTEGIPVFGGGGDASLIGIGAGAVAEGDTHIYSGTSGWVSTVTTKRKVDLSARIASIVGARPGYYNYFGEQETSGKCLQWVKDHLALDEIGVYLEKKKVTEGTEAIYESLFELLFESIRDTPAGSDGVIFTPWLHGNRCPFEDPLAKGIFFNIGLNTGKRMMIRAVIEGIAFHKRWILELSEKKIPASKTLRFVGGVARSPIVCQILSDVTGRRVETTEHPQNAGATGAAAIAALGLGKISDFSQIRDLIPVRTSFEPNPSTKAIYQRNFEVFCKLYESNRGHFAKLNG</sequence>
<evidence type="ECO:0000313" key="7">
    <source>
        <dbReference type="Proteomes" id="UP000298458"/>
    </source>
</evidence>
<dbReference type="PANTHER" id="PTHR43095:SF5">
    <property type="entry name" value="XYLULOSE KINASE"/>
    <property type="match status" value="1"/>
</dbReference>
<evidence type="ECO:0000313" key="6">
    <source>
        <dbReference type="EMBL" id="TGK12304.1"/>
    </source>
</evidence>
<accession>A0A4R9GHR9</accession>
<dbReference type="Gene3D" id="3.30.420.40">
    <property type="match status" value="2"/>
</dbReference>
<feature type="domain" description="Carbohydrate kinase FGGY C-terminal" evidence="5">
    <location>
        <begin position="279"/>
        <end position="482"/>
    </location>
</feature>
<evidence type="ECO:0000259" key="5">
    <source>
        <dbReference type="Pfam" id="PF02782"/>
    </source>
</evidence>
<dbReference type="GO" id="GO:0005975">
    <property type="term" value="P:carbohydrate metabolic process"/>
    <property type="evidence" value="ECO:0007669"/>
    <property type="project" value="InterPro"/>
</dbReference>
<evidence type="ECO:0000256" key="3">
    <source>
        <dbReference type="ARBA" id="ARBA00022777"/>
    </source>
</evidence>
<dbReference type="RefSeq" id="WP_135767703.1">
    <property type="nucleotide sequence ID" value="NZ_RQET01000004.1"/>
</dbReference>
<dbReference type="OrthoDB" id="9805576at2"/>
<gene>
    <name evidence="6" type="ORF">EHO60_08580</name>
</gene>
<dbReference type="CDD" id="cd07805">
    <property type="entry name" value="ASKHA_NBD_FGGY_CvXK-like"/>
    <property type="match status" value="1"/>
</dbReference>
<evidence type="ECO:0000256" key="1">
    <source>
        <dbReference type="ARBA" id="ARBA00009156"/>
    </source>
</evidence>
<dbReference type="InterPro" id="IPR043129">
    <property type="entry name" value="ATPase_NBD"/>
</dbReference>
<dbReference type="InterPro" id="IPR050406">
    <property type="entry name" value="FGGY_Carb_Kinase"/>
</dbReference>
<evidence type="ECO:0000256" key="2">
    <source>
        <dbReference type="ARBA" id="ARBA00022679"/>
    </source>
</evidence>
<keyword evidence="2" id="KW-0808">Transferase</keyword>
<dbReference type="AlphaFoldDB" id="A0A4R9GHR9"/>
<dbReference type="InterPro" id="IPR000577">
    <property type="entry name" value="Carb_kinase_FGGY"/>
</dbReference>